<evidence type="ECO:0000313" key="9">
    <source>
        <dbReference type="Proteomes" id="UP000693672"/>
    </source>
</evidence>
<evidence type="ECO:0000313" key="8">
    <source>
        <dbReference type="EMBL" id="CAG7649441.1"/>
    </source>
</evidence>
<evidence type="ECO:0000256" key="3">
    <source>
        <dbReference type="ARBA" id="ARBA00022448"/>
    </source>
</evidence>
<accession>A0A916K787</accession>
<name>A0A916K787_9BACL</name>
<keyword evidence="5" id="KW-0175">Coiled coil</keyword>
<dbReference type="InterPro" id="IPR051313">
    <property type="entry name" value="Bact_iron-sidero_bind"/>
</dbReference>
<dbReference type="InterPro" id="IPR002491">
    <property type="entry name" value="ABC_transptr_periplasmic_BD"/>
</dbReference>
<dbReference type="Proteomes" id="UP000693672">
    <property type="component" value="Unassembled WGS sequence"/>
</dbReference>
<proteinExistence type="inferred from homology"/>
<dbReference type="PROSITE" id="PS51257">
    <property type="entry name" value="PROKAR_LIPOPROTEIN"/>
    <property type="match status" value="1"/>
</dbReference>
<dbReference type="GO" id="GO:1901678">
    <property type="term" value="P:iron coordination entity transport"/>
    <property type="evidence" value="ECO:0007669"/>
    <property type="project" value="UniProtKB-ARBA"/>
</dbReference>
<evidence type="ECO:0000256" key="2">
    <source>
        <dbReference type="ARBA" id="ARBA00008814"/>
    </source>
</evidence>
<keyword evidence="4 6" id="KW-0732">Signal</keyword>
<reference evidence="8" key="1">
    <citation type="submission" date="2021-06" db="EMBL/GenBank/DDBJ databases">
        <authorList>
            <person name="Criscuolo A."/>
        </authorList>
    </citation>
    <scope>NUCLEOTIDE SEQUENCE</scope>
    <source>
        <strain evidence="8">CIP111600</strain>
    </source>
</reference>
<dbReference type="CDD" id="cd01146">
    <property type="entry name" value="FhuD"/>
    <property type="match status" value="1"/>
</dbReference>
<evidence type="ECO:0000256" key="5">
    <source>
        <dbReference type="SAM" id="Coils"/>
    </source>
</evidence>
<dbReference type="AlphaFoldDB" id="A0A916K787"/>
<gene>
    <name evidence="8" type="primary">yfiY_4</name>
    <name evidence="8" type="ORF">PAESOLCIP111_05869</name>
</gene>
<feature type="domain" description="Fe/B12 periplasmic-binding" evidence="7">
    <location>
        <begin position="66"/>
        <end position="327"/>
    </location>
</feature>
<keyword evidence="8" id="KW-0449">Lipoprotein</keyword>
<dbReference type="EMBL" id="CAJVAS010000048">
    <property type="protein sequence ID" value="CAG7649441.1"/>
    <property type="molecule type" value="Genomic_DNA"/>
</dbReference>
<evidence type="ECO:0000259" key="7">
    <source>
        <dbReference type="PROSITE" id="PS50983"/>
    </source>
</evidence>
<comment type="subcellular location">
    <subcellularLocation>
        <location evidence="1">Cell envelope</location>
    </subcellularLocation>
</comment>
<evidence type="ECO:0000256" key="6">
    <source>
        <dbReference type="SAM" id="SignalP"/>
    </source>
</evidence>
<keyword evidence="9" id="KW-1185">Reference proteome</keyword>
<evidence type="ECO:0000256" key="1">
    <source>
        <dbReference type="ARBA" id="ARBA00004196"/>
    </source>
</evidence>
<dbReference type="PANTHER" id="PTHR30532">
    <property type="entry name" value="IRON III DICITRATE-BINDING PERIPLASMIC PROTEIN"/>
    <property type="match status" value="1"/>
</dbReference>
<keyword evidence="3" id="KW-0813">Transport</keyword>
<comment type="similarity">
    <text evidence="2">Belongs to the bacterial solute-binding protein 8 family.</text>
</comment>
<feature type="coiled-coil region" evidence="5">
    <location>
        <begin position="168"/>
        <end position="195"/>
    </location>
</feature>
<dbReference type="PANTHER" id="PTHR30532:SF1">
    <property type="entry name" value="IRON(3+)-HYDROXAMATE-BINDING PROTEIN FHUD"/>
    <property type="match status" value="1"/>
</dbReference>
<feature type="signal peptide" evidence="6">
    <location>
        <begin position="1"/>
        <end position="26"/>
    </location>
</feature>
<sequence length="327" mass="35729">MVAAKQGQRSWIMALLLILLAMTAAACGGADAGESKAAQGKPQAAPVKRTLTHSLGTIEVDADIQRVVTLERSFADHLVSLGVVPVGSVVRDGGDFEPYLAPQLKGTTSVGQSTAPNLEKILELKPQLIIGTDTDHSKSYDTLKQIAPTLIVKSEEMENDWRAVYLRIAEAMNKQKKAEADLKAFDDRLAQLKTKLDAPMKDKTVVFFKVTDKDTRVLGNLSPLGKIAYGQLGLNYPKSLKDEKNETKLAIEVLPELNPHTIFVMDTNVPDYTKKLNETLATPLWKNLQAVKDGRVSMVPLRATKTGFGLVMHQQFVDALEKGLLGK</sequence>
<dbReference type="PROSITE" id="PS50983">
    <property type="entry name" value="FE_B12_PBP"/>
    <property type="match status" value="1"/>
</dbReference>
<dbReference type="GO" id="GO:0030288">
    <property type="term" value="C:outer membrane-bounded periplasmic space"/>
    <property type="evidence" value="ECO:0007669"/>
    <property type="project" value="TreeGrafter"/>
</dbReference>
<feature type="chain" id="PRO_5038919693" evidence="6">
    <location>
        <begin position="27"/>
        <end position="327"/>
    </location>
</feature>
<comment type="caution">
    <text evidence="8">The sequence shown here is derived from an EMBL/GenBank/DDBJ whole genome shotgun (WGS) entry which is preliminary data.</text>
</comment>
<dbReference type="RefSeq" id="WP_218095556.1">
    <property type="nucleotide sequence ID" value="NZ_CAJVAS010000048.1"/>
</dbReference>
<dbReference type="Pfam" id="PF01497">
    <property type="entry name" value="Peripla_BP_2"/>
    <property type="match status" value="1"/>
</dbReference>
<protein>
    <submittedName>
        <fullName evidence="8">Siderophore-binding lipoprotein YfiY</fullName>
    </submittedName>
</protein>
<organism evidence="8 9">
    <name type="scientific">Paenibacillus solanacearum</name>
    <dbReference type="NCBI Taxonomy" id="2048548"/>
    <lineage>
        <taxon>Bacteria</taxon>
        <taxon>Bacillati</taxon>
        <taxon>Bacillota</taxon>
        <taxon>Bacilli</taxon>
        <taxon>Bacillales</taxon>
        <taxon>Paenibacillaceae</taxon>
        <taxon>Paenibacillus</taxon>
    </lineage>
</organism>
<evidence type="ECO:0000256" key="4">
    <source>
        <dbReference type="ARBA" id="ARBA00022729"/>
    </source>
</evidence>